<feature type="transmembrane region" description="Helical" evidence="8">
    <location>
        <begin position="71"/>
        <end position="94"/>
    </location>
</feature>
<dbReference type="GeneID" id="94834145"/>
<dbReference type="GO" id="GO:0015179">
    <property type="term" value="F:L-amino acid transmembrane transporter activity"/>
    <property type="evidence" value="ECO:0007669"/>
    <property type="project" value="TreeGrafter"/>
</dbReference>
<evidence type="ECO:0000313" key="11">
    <source>
        <dbReference type="Proteomes" id="UP000179807"/>
    </source>
</evidence>
<evidence type="ECO:0000256" key="8">
    <source>
        <dbReference type="SAM" id="Phobius"/>
    </source>
</evidence>
<keyword evidence="11" id="KW-1185">Reference proteome</keyword>
<evidence type="ECO:0000256" key="6">
    <source>
        <dbReference type="ARBA" id="ARBA00022989"/>
    </source>
</evidence>
<protein>
    <submittedName>
        <fullName evidence="10">Transmembrane amino acid transporter protein</fullName>
    </submittedName>
</protein>
<dbReference type="Pfam" id="PF01490">
    <property type="entry name" value="Aa_trans"/>
    <property type="match status" value="1"/>
</dbReference>
<dbReference type="PANTHER" id="PTHR22950">
    <property type="entry name" value="AMINO ACID TRANSPORTER"/>
    <property type="match status" value="1"/>
</dbReference>
<dbReference type="EMBL" id="MLAK01000554">
    <property type="protein sequence ID" value="OHT12832.1"/>
    <property type="molecule type" value="Genomic_DNA"/>
</dbReference>
<sequence>MPMEILLNDHRPYTYRNANFSKSFNSFFSNSPLPSEMINENDFMQDNIDTLHSTVSGYTDSSSALITGVKYLSIFSTVMNLLNSLLGAGVLGVANSFTFCGFIPSVLTITVVAYLSFVSAWMVIKLQIKTGEESFASMAKLTMGRFGSFLLIFATMMFCYACDTAYVIIGANTVQTWINMFLPEESTIKGGTWKYMLVVVIYSCCVPLALTFLKNMRFLSSFSTLSVVALGVFVGALIIKGIIILPTDGISPTASIGSISISFFNALAVYSLTFSLSVIVLPIIKPMSPDLKKRTITLSIAFVLCYLIVLIPSVIGYLIFGKEVNPILLDSFPATDLMITVVRVAFFIIINASYPVMSLTLADIFSKLFYSEESSLKLPFCKRFSVIFAINILPLCFALFLPNVRPALSIGGAFGGCLCNFIFPPMIWFRLSKEKWYHWSNILCLIFAGFGVLSIVIATYQSVVDAIHEFQKL</sequence>
<keyword evidence="5" id="KW-0029">Amino-acid transport</keyword>
<feature type="transmembrane region" description="Helical" evidence="8">
    <location>
        <begin position="259"/>
        <end position="284"/>
    </location>
</feature>
<name>A0A1J4KPK0_9EUKA</name>
<feature type="domain" description="Amino acid transporter transmembrane" evidence="9">
    <location>
        <begin position="73"/>
        <end position="463"/>
    </location>
</feature>
<feature type="transmembrane region" description="Helical" evidence="8">
    <location>
        <begin position="296"/>
        <end position="320"/>
    </location>
</feature>
<dbReference type="VEuPathDB" id="TrichDB:TRFO_17196"/>
<feature type="transmembrane region" description="Helical" evidence="8">
    <location>
        <begin position="193"/>
        <end position="213"/>
    </location>
</feature>
<evidence type="ECO:0000256" key="7">
    <source>
        <dbReference type="ARBA" id="ARBA00023136"/>
    </source>
</evidence>
<feature type="transmembrane region" description="Helical" evidence="8">
    <location>
        <begin position="441"/>
        <end position="463"/>
    </location>
</feature>
<reference evidence="10" key="1">
    <citation type="submission" date="2016-10" db="EMBL/GenBank/DDBJ databases">
        <authorList>
            <person name="Benchimol M."/>
            <person name="Almeida L.G."/>
            <person name="Vasconcelos A.T."/>
            <person name="Perreira-Neves A."/>
            <person name="Rosa I.A."/>
            <person name="Tasca T."/>
            <person name="Bogo M.R."/>
            <person name="de Souza W."/>
        </authorList>
    </citation>
    <scope>NUCLEOTIDE SEQUENCE [LARGE SCALE GENOMIC DNA]</scope>
    <source>
        <strain evidence="10">K</strain>
    </source>
</reference>
<comment type="caution">
    <text evidence="10">The sequence shown here is derived from an EMBL/GenBank/DDBJ whole genome shotgun (WGS) entry which is preliminary data.</text>
</comment>
<feature type="transmembrane region" description="Helical" evidence="8">
    <location>
        <begin position="225"/>
        <end position="247"/>
    </location>
</feature>
<dbReference type="InterPro" id="IPR013057">
    <property type="entry name" value="AA_transpt_TM"/>
</dbReference>
<dbReference type="Proteomes" id="UP000179807">
    <property type="component" value="Unassembled WGS sequence"/>
</dbReference>
<accession>A0A1J4KPK0</accession>
<evidence type="ECO:0000256" key="3">
    <source>
        <dbReference type="ARBA" id="ARBA00022448"/>
    </source>
</evidence>
<keyword evidence="3" id="KW-0813">Transport</keyword>
<dbReference type="AlphaFoldDB" id="A0A1J4KPK0"/>
<dbReference type="PANTHER" id="PTHR22950:SF458">
    <property type="entry name" value="SODIUM-COUPLED NEUTRAL AMINO ACID TRANSPORTER 11-RELATED"/>
    <property type="match status" value="1"/>
</dbReference>
<dbReference type="RefSeq" id="XP_068365968.1">
    <property type="nucleotide sequence ID" value="XM_068499441.1"/>
</dbReference>
<evidence type="ECO:0000256" key="1">
    <source>
        <dbReference type="ARBA" id="ARBA00004141"/>
    </source>
</evidence>
<organism evidence="10 11">
    <name type="scientific">Tritrichomonas foetus</name>
    <dbReference type="NCBI Taxonomy" id="1144522"/>
    <lineage>
        <taxon>Eukaryota</taxon>
        <taxon>Metamonada</taxon>
        <taxon>Parabasalia</taxon>
        <taxon>Tritrichomonadida</taxon>
        <taxon>Tritrichomonadidae</taxon>
        <taxon>Tritrichomonas</taxon>
    </lineage>
</organism>
<evidence type="ECO:0000259" key="9">
    <source>
        <dbReference type="Pfam" id="PF01490"/>
    </source>
</evidence>
<feature type="transmembrane region" description="Helical" evidence="8">
    <location>
        <begin position="383"/>
        <end position="401"/>
    </location>
</feature>
<comment type="similarity">
    <text evidence="2">Belongs to the amino acid/polyamine transporter 2 family.</text>
</comment>
<feature type="transmembrane region" description="Helical" evidence="8">
    <location>
        <begin position="340"/>
        <end position="362"/>
    </location>
</feature>
<feature type="transmembrane region" description="Helical" evidence="8">
    <location>
        <begin position="106"/>
        <end position="128"/>
    </location>
</feature>
<feature type="transmembrane region" description="Helical" evidence="8">
    <location>
        <begin position="149"/>
        <end position="173"/>
    </location>
</feature>
<proteinExistence type="inferred from homology"/>
<keyword evidence="4 8" id="KW-0812">Transmembrane</keyword>
<dbReference type="GO" id="GO:0016020">
    <property type="term" value="C:membrane"/>
    <property type="evidence" value="ECO:0007669"/>
    <property type="project" value="UniProtKB-SubCell"/>
</dbReference>
<keyword evidence="6 8" id="KW-1133">Transmembrane helix</keyword>
<evidence type="ECO:0000313" key="10">
    <source>
        <dbReference type="EMBL" id="OHT12832.1"/>
    </source>
</evidence>
<keyword evidence="7 8" id="KW-0472">Membrane</keyword>
<evidence type="ECO:0000256" key="5">
    <source>
        <dbReference type="ARBA" id="ARBA00022970"/>
    </source>
</evidence>
<gene>
    <name evidence="10" type="ORF">TRFO_17196</name>
</gene>
<feature type="transmembrane region" description="Helical" evidence="8">
    <location>
        <begin position="407"/>
        <end position="429"/>
    </location>
</feature>
<comment type="subcellular location">
    <subcellularLocation>
        <location evidence="1">Membrane</location>
        <topology evidence="1">Multi-pass membrane protein</topology>
    </subcellularLocation>
</comment>
<dbReference type="OrthoDB" id="28208at2759"/>
<evidence type="ECO:0000256" key="2">
    <source>
        <dbReference type="ARBA" id="ARBA00008066"/>
    </source>
</evidence>
<evidence type="ECO:0000256" key="4">
    <source>
        <dbReference type="ARBA" id="ARBA00022692"/>
    </source>
</evidence>